<dbReference type="InterPro" id="IPR052905">
    <property type="entry name" value="LD-transpeptidase_YkuD-like"/>
</dbReference>
<keyword evidence="6 7" id="KW-0961">Cell wall biogenesis/degradation</keyword>
<dbReference type="InterPro" id="IPR005490">
    <property type="entry name" value="LD_TPept_cat_dom"/>
</dbReference>
<keyword evidence="3" id="KW-0808">Transferase</keyword>
<evidence type="ECO:0000313" key="10">
    <source>
        <dbReference type="Proteomes" id="UP000535020"/>
    </source>
</evidence>
<evidence type="ECO:0000256" key="4">
    <source>
        <dbReference type="ARBA" id="ARBA00022960"/>
    </source>
</evidence>
<dbReference type="GO" id="GO:0016740">
    <property type="term" value="F:transferase activity"/>
    <property type="evidence" value="ECO:0007669"/>
    <property type="project" value="UniProtKB-KW"/>
</dbReference>
<dbReference type="GO" id="GO:0071555">
    <property type="term" value="P:cell wall organization"/>
    <property type="evidence" value="ECO:0007669"/>
    <property type="project" value="UniProtKB-UniRule"/>
</dbReference>
<keyword evidence="5 7" id="KW-0573">Peptidoglycan synthesis</keyword>
<evidence type="ECO:0000256" key="2">
    <source>
        <dbReference type="ARBA" id="ARBA00005992"/>
    </source>
</evidence>
<protein>
    <submittedName>
        <fullName evidence="9">L,D-transpeptidase family protein</fullName>
    </submittedName>
</protein>
<dbReference type="Proteomes" id="UP000535020">
    <property type="component" value="Unassembled WGS sequence"/>
</dbReference>
<dbReference type="EMBL" id="JACBJI010000001">
    <property type="protein sequence ID" value="NYA69502.1"/>
    <property type="molecule type" value="Genomic_DNA"/>
</dbReference>
<dbReference type="SUPFAM" id="SSF141523">
    <property type="entry name" value="L,D-transpeptidase catalytic domain-like"/>
    <property type="match status" value="1"/>
</dbReference>
<evidence type="ECO:0000256" key="1">
    <source>
        <dbReference type="ARBA" id="ARBA00004752"/>
    </source>
</evidence>
<gene>
    <name evidence="9" type="ORF">HZF10_01110</name>
</gene>
<dbReference type="InterPro" id="IPR038063">
    <property type="entry name" value="Transpep_catalytic_dom"/>
</dbReference>
<organism evidence="9 10">
    <name type="scientific">Flavobacterium agri</name>
    <dbReference type="NCBI Taxonomy" id="2743471"/>
    <lineage>
        <taxon>Bacteria</taxon>
        <taxon>Pseudomonadati</taxon>
        <taxon>Bacteroidota</taxon>
        <taxon>Flavobacteriia</taxon>
        <taxon>Flavobacteriales</taxon>
        <taxon>Flavobacteriaceae</taxon>
        <taxon>Flavobacterium</taxon>
    </lineage>
</organism>
<dbReference type="CDD" id="cd16913">
    <property type="entry name" value="YkuD_like"/>
    <property type="match status" value="1"/>
</dbReference>
<evidence type="ECO:0000256" key="3">
    <source>
        <dbReference type="ARBA" id="ARBA00022679"/>
    </source>
</evidence>
<evidence type="ECO:0000256" key="7">
    <source>
        <dbReference type="PROSITE-ProRule" id="PRU01373"/>
    </source>
</evidence>
<keyword evidence="4 7" id="KW-0133">Cell shape</keyword>
<feature type="active site" description="Proton donor/acceptor" evidence="7">
    <location>
        <position position="418"/>
    </location>
</feature>
<dbReference type="RefSeq" id="WP_176004327.1">
    <property type="nucleotide sequence ID" value="NZ_JABWMI010000002.1"/>
</dbReference>
<dbReference type="PROSITE" id="PS52029">
    <property type="entry name" value="LD_TPASE"/>
    <property type="match status" value="1"/>
</dbReference>
<evidence type="ECO:0000313" key="9">
    <source>
        <dbReference type="EMBL" id="NYA69502.1"/>
    </source>
</evidence>
<dbReference type="GO" id="GO:0004180">
    <property type="term" value="F:carboxypeptidase activity"/>
    <property type="evidence" value="ECO:0007669"/>
    <property type="project" value="UniProtKB-ARBA"/>
</dbReference>
<dbReference type="Gene3D" id="2.40.440.10">
    <property type="entry name" value="L,D-transpeptidase catalytic domain-like"/>
    <property type="match status" value="1"/>
</dbReference>
<feature type="domain" description="L,D-TPase catalytic" evidence="8">
    <location>
        <begin position="308"/>
        <end position="460"/>
    </location>
</feature>
<dbReference type="UniPathway" id="UPA00219"/>
<dbReference type="PANTHER" id="PTHR41533">
    <property type="entry name" value="L,D-TRANSPEPTIDASE HI_1667-RELATED"/>
    <property type="match status" value="1"/>
</dbReference>
<comment type="caution">
    <text evidence="9">The sequence shown here is derived from an EMBL/GenBank/DDBJ whole genome shotgun (WGS) entry which is preliminary data.</text>
</comment>
<dbReference type="GO" id="GO:0008360">
    <property type="term" value="P:regulation of cell shape"/>
    <property type="evidence" value="ECO:0007669"/>
    <property type="project" value="UniProtKB-UniRule"/>
</dbReference>
<evidence type="ECO:0000259" key="8">
    <source>
        <dbReference type="PROSITE" id="PS52029"/>
    </source>
</evidence>
<accession>A0A7Y8XZA9</accession>
<feature type="active site" description="Nucleophile" evidence="7">
    <location>
        <position position="437"/>
    </location>
</feature>
<comment type="similarity">
    <text evidence="2">Belongs to the YkuD family.</text>
</comment>
<dbReference type="PANTHER" id="PTHR41533:SF1">
    <property type="entry name" value="L,D-TRANSPEPTIDASE YCBB-RELATED"/>
    <property type="match status" value="1"/>
</dbReference>
<keyword evidence="10" id="KW-1185">Reference proteome</keyword>
<dbReference type="InterPro" id="IPR045380">
    <property type="entry name" value="LD_TPept_scaffold_dom"/>
</dbReference>
<dbReference type="PROSITE" id="PS51257">
    <property type="entry name" value="PROKAR_LIPOPROTEIN"/>
    <property type="match status" value="1"/>
</dbReference>
<evidence type="ECO:0000256" key="6">
    <source>
        <dbReference type="ARBA" id="ARBA00023316"/>
    </source>
</evidence>
<evidence type="ECO:0000256" key="5">
    <source>
        <dbReference type="ARBA" id="ARBA00022984"/>
    </source>
</evidence>
<proteinExistence type="inferred from homology"/>
<dbReference type="Pfam" id="PF03734">
    <property type="entry name" value="YkuD"/>
    <property type="match status" value="1"/>
</dbReference>
<reference evidence="9 10" key="1">
    <citation type="submission" date="2020-07" db="EMBL/GenBank/DDBJ databases">
        <authorList>
            <person name="Sun Q."/>
        </authorList>
    </citation>
    <scope>NUCLEOTIDE SEQUENCE [LARGE SCALE GENOMIC DNA]</scope>
    <source>
        <strain evidence="9 10">MAH-1</strain>
    </source>
</reference>
<dbReference type="GO" id="GO:0009252">
    <property type="term" value="P:peptidoglycan biosynthetic process"/>
    <property type="evidence" value="ECO:0007669"/>
    <property type="project" value="UniProtKB-UniPathway"/>
</dbReference>
<name>A0A7Y8XZA9_9FLAO</name>
<comment type="pathway">
    <text evidence="1 7">Cell wall biogenesis; peptidoglycan biosynthesis.</text>
</comment>
<sequence>MKLALPRILWIAFFSIIVFSCKKNDGQLSQDPKDRYALDAAQSDEFYTKHPEFKSYRSKISELYTSDGNKMLWYDKDGRIDFAEVLYDKALQIEKEGVPVDLPYKSEYADLFEQRDTKKPSTEDDMLVSALYIFYVDKVYAGIPPVQSRKMGWFLPRKKISYVSYLDTLMQDPSLLKAGKMETFSQYENLRKALGKYREIEKKGGWATIASIGKKTLKKGDSDAIVAQVRKRLTISGDLNSDSGSLVFDAELEDAIVSFNKRRFMDDKIINAELIKELNVPVSERIKTIVVNMERCRWISPDFEKAFEYVAVNIPSYHLTYIKDGKPALESNVVVGKALNKTVVFSGKMSYLVFSPYWNIPKSIVKKEIEPNIAKDPNYLEKENIEKVGENYRQKPGPKNSLGLVKFMFPNNNNIYLHDSPAKSLFNRDERAFSHGCVRVQKAKELAYKILEDDKRMSRSKIDEAMNSGEEKQYPLNRKIPVYIAYFTAMADENGNVAFFDDVYNRDPRLARLLYN</sequence>
<dbReference type="Pfam" id="PF20142">
    <property type="entry name" value="Scaffold"/>
    <property type="match status" value="1"/>
</dbReference>
<dbReference type="AlphaFoldDB" id="A0A7Y8XZA9"/>